<dbReference type="EMBL" id="BAAACF010000012">
    <property type="protein sequence ID" value="GAA0730429.1"/>
    <property type="molecule type" value="Genomic_DNA"/>
</dbReference>
<evidence type="ECO:0008006" key="4">
    <source>
        <dbReference type="Google" id="ProtNLM"/>
    </source>
</evidence>
<proteinExistence type="predicted"/>
<reference evidence="3" key="1">
    <citation type="journal article" date="2019" name="Int. J. Syst. Evol. Microbiol.">
        <title>The Global Catalogue of Microorganisms (GCM) 10K type strain sequencing project: providing services to taxonomists for standard genome sequencing and annotation.</title>
        <authorList>
            <consortium name="The Broad Institute Genomics Platform"/>
            <consortium name="The Broad Institute Genome Sequencing Center for Infectious Disease"/>
            <person name="Wu L."/>
            <person name="Ma J."/>
        </authorList>
    </citation>
    <scope>NUCLEOTIDE SEQUENCE [LARGE SCALE GENOMIC DNA]</scope>
    <source>
        <strain evidence="3">JCM 1405</strain>
    </source>
</reference>
<evidence type="ECO:0000313" key="2">
    <source>
        <dbReference type="EMBL" id="GAA0730429.1"/>
    </source>
</evidence>
<evidence type="ECO:0000256" key="1">
    <source>
        <dbReference type="SAM" id="MobiDB-lite"/>
    </source>
</evidence>
<name>A0ABP3UCS1_9CLOT</name>
<comment type="caution">
    <text evidence="2">The sequence shown here is derived from an EMBL/GenBank/DDBJ whole genome shotgun (WGS) entry which is preliminary data.</text>
</comment>
<sequence>MKKRRKKLYLSHVNNTNPDPQREEPQVVGDALAYICPVCFWEIDTFIQSEKEPSNPN</sequence>
<protein>
    <recommendedName>
        <fullName evidence="4">Cysteine-rich CPCC domain-containing protein</fullName>
    </recommendedName>
</protein>
<keyword evidence="3" id="KW-1185">Reference proteome</keyword>
<organism evidence="2 3">
    <name type="scientific">Clostridium malenominatum</name>
    <dbReference type="NCBI Taxonomy" id="1539"/>
    <lineage>
        <taxon>Bacteria</taxon>
        <taxon>Bacillati</taxon>
        <taxon>Bacillota</taxon>
        <taxon>Clostridia</taxon>
        <taxon>Eubacteriales</taxon>
        <taxon>Clostridiaceae</taxon>
        <taxon>Clostridium</taxon>
    </lineage>
</organism>
<accession>A0ABP3UCS1</accession>
<dbReference type="Proteomes" id="UP001500339">
    <property type="component" value="Unassembled WGS sequence"/>
</dbReference>
<dbReference type="RefSeq" id="WP_343771277.1">
    <property type="nucleotide sequence ID" value="NZ_BAAACF010000012.1"/>
</dbReference>
<evidence type="ECO:0000313" key="3">
    <source>
        <dbReference type="Proteomes" id="UP001500339"/>
    </source>
</evidence>
<gene>
    <name evidence="2" type="ORF">GCM10008905_31720</name>
</gene>
<feature type="region of interest" description="Disordered" evidence="1">
    <location>
        <begin position="1"/>
        <end position="24"/>
    </location>
</feature>